<organism evidence="5 6">
    <name type="scientific">Tagetes erecta</name>
    <name type="common">African marigold</name>
    <dbReference type="NCBI Taxonomy" id="13708"/>
    <lineage>
        <taxon>Eukaryota</taxon>
        <taxon>Viridiplantae</taxon>
        <taxon>Streptophyta</taxon>
        <taxon>Embryophyta</taxon>
        <taxon>Tracheophyta</taxon>
        <taxon>Spermatophyta</taxon>
        <taxon>Magnoliopsida</taxon>
        <taxon>eudicotyledons</taxon>
        <taxon>Gunneridae</taxon>
        <taxon>Pentapetalae</taxon>
        <taxon>asterids</taxon>
        <taxon>campanulids</taxon>
        <taxon>Asterales</taxon>
        <taxon>Asteraceae</taxon>
        <taxon>Asteroideae</taxon>
        <taxon>Heliantheae alliance</taxon>
        <taxon>Tageteae</taxon>
        <taxon>Tagetes</taxon>
    </lineage>
</organism>
<protein>
    <recommendedName>
        <fullName evidence="7">AAA-type ATPase N-terminal domain-containing protein</fullName>
    </recommendedName>
</protein>
<proteinExistence type="predicted"/>
<dbReference type="InterPro" id="IPR025753">
    <property type="entry name" value="AAA_N_dom"/>
</dbReference>
<dbReference type="Pfam" id="PF25568">
    <property type="entry name" value="AAA_lid_At3g28540"/>
    <property type="match status" value="1"/>
</dbReference>
<reference evidence="5" key="1">
    <citation type="journal article" date="2023" name="bioRxiv">
        <title>Improved chromosome-level genome assembly for marigold (Tagetes erecta).</title>
        <authorList>
            <person name="Jiang F."/>
            <person name="Yuan L."/>
            <person name="Wang S."/>
            <person name="Wang H."/>
            <person name="Xu D."/>
            <person name="Wang A."/>
            <person name="Fan W."/>
        </authorList>
    </citation>
    <scope>NUCLEOTIDE SEQUENCE</scope>
    <source>
        <strain evidence="5">WSJ</strain>
        <tissue evidence="5">Leaf</tissue>
    </source>
</reference>
<evidence type="ECO:0008006" key="7">
    <source>
        <dbReference type="Google" id="ProtNLM"/>
    </source>
</evidence>
<sequence length="293" mass="33589">MSESKFAIAKTVVSTIGSIAATSLVVRGIARDYLPQEIQNYLHFNIRVFINKLFRHLTMVIYEFDGIEENELYNATTLYLASRISHDIHRLKVTKTPSQKNINVAMEINDEFVDVYNGVNFKWCLSYKTQPTVEYRNYDDMGGCVTKTDQRSLELTKEKLDAALLRPGRMDVHINMSYCTPSGFRLLASNYLGITQHDVFKETEDLIREVKVTPAEVAEQLLKKDDPDSALSGLVAFFGVKRKENEEIKAKTKRKQEELIMKEGEKNEIVSMADESDQREEENGEDKDEAIRI</sequence>
<feature type="domain" description="AAA+ ATPase At3g28540-like C-terminal" evidence="4">
    <location>
        <begin position="179"/>
        <end position="247"/>
    </location>
</feature>
<feature type="compositionally biased region" description="Acidic residues" evidence="2">
    <location>
        <begin position="274"/>
        <end position="293"/>
    </location>
</feature>
<evidence type="ECO:0000256" key="1">
    <source>
        <dbReference type="ARBA" id="ARBA00022801"/>
    </source>
</evidence>
<evidence type="ECO:0000313" key="5">
    <source>
        <dbReference type="EMBL" id="KAK1410433.1"/>
    </source>
</evidence>
<feature type="region of interest" description="Disordered" evidence="2">
    <location>
        <begin position="264"/>
        <end position="293"/>
    </location>
</feature>
<keyword evidence="6" id="KW-1185">Reference proteome</keyword>
<dbReference type="EMBL" id="JAUHHV010000010">
    <property type="protein sequence ID" value="KAK1410433.1"/>
    <property type="molecule type" value="Genomic_DNA"/>
</dbReference>
<comment type="caution">
    <text evidence="5">The sequence shown here is derived from an EMBL/GenBank/DDBJ whole genome shotgun (WGS) entry which is preliminary data.</text>
</comment>
<keyword evidence="1" id="KW-0378">Hydrolase</keyword>
<dbReference type="PANTHER" id="PTHR23070">
    <property type="entry name" value="BCS1 AAA-TYPE ATPASE"/>
    <property type="match status" value="1"/>
</dbReference>
<name>A0AAD8NJN0_TARER</name>
<evidence type="ECO:0000259" key="4">
    <source>
        <dbReference type="Pfam" id="PF25568"/>
    </source>
</evidence>
<dbReference type="Proteomes" id="UP001229421">
    <property type="component" value="Unassembled WGS sequence"/>
</dbReference>
<gene>
    <name evidence="5" type="ORF">QVD17_36970</name>
</gene>
<dbReference type="GO" id="GO:0016787">
    <property type="term" value="F:hydrolase activity"/>
    <property type="evidence" value="ECO:0007669"/>
    <property type="project" value="UniProtKB-KW"/>
</dbReference>
<dbReference type="InterPro" id="IPR050747">
    <property type="entry name" value="Mitochondrial_chaperone_BCS1"/>
</dbReference>
<dbReference type="InterPro" id="IPR058017">
    <property type="entry name" value="At3g28540-like_C"/>
</dbReference>
<dbReference type="SUPFAM" id="SSF52540">
    <property type="entry name" value="P-loop containing nucleoside triphosphate hydrolases"/>
    <property type="match status" value="1"/>
</dbReference>
<evidence type="ECO:0000259" key="3">
    <source>
        <dbReference type="Pfam" id="PF14363"/>
    </source>
</evidence>
<evidence type="ECO:0000256" key="2">
    <source>
        <dbReference type="SAM" id="MobiDB-lite"/>
    </source>
</evidence>
<dbReference type="InterPro" id="IPR027417">
    <property type="entry name" value="P-loop_NTPase"/>
</dbReference>
<dbReference type="Gene3D" id="6.10.280.40">
    <property type="match status" value="1"/>
</dbReference>
<accession>A0AAD8NJN0</accession>
<dbReference type="Pfam" id="PF14363">
    <property type="entry name" value="AAA_assoc"/>
    <property type="match status" value="1"/>
</dbReference>
<evidence type="ECO:0000313" key="6">
    <source>
        <dbReference type="Proteomes" id="UP001229421"/>
    </source>
</evidence>
<feature type="domain" description="AAA-type ATPase N-terminal" evidence="3">
    <location>
        <begin position="34"/>
        <end position="125"/>
    </location>
</feature>
<dbReference type="AlphaFoldDB" id="A0AAD8NJN0"/>